<dbReference type="AlphaFoldDB" id="A0A0B8TB46"/>
<dbReference type="Proteomes" id="UP000031802">
    <property type="component" value="Unassembled WGS sequence"/>
</dbReference>
<dbReference type="SUPFAM" id="SSF52218">
    <property type="entry name" value="Flavoproteins"/>
    <property type="match status" value="1"/>
</dbReference>
<keyword evidence="3" id="KW-1185">Reference proteome</keyword>
<organism evidence="2 3">
    <name type="scientific">Sphingobacterium deserti</name>
    <dbReference type="NCBI Taxonomy" id="1229276"/>
    <lineage>
        <taxon>Bacteria</taxon>
        <taxon>Pseudomonadati</taxon>
        <taxon>Bacteroidota</taxon>
        <taxon>Sphingobacteriia</taxon>
        <taxon>Sphingobacteriales</taxon>
        <taxon>Sphingobacteriaceae</taxon>
        <taxon>Sphingobacterium</taxon>
    </lineage>
</organism>
<dbReference type="InterPro" id="IPR029039">
    <property type="entry name" value="Flavoprotein-like_sf"/>
</dbReference>
<evidence type="ECO:0000259" key="1">
    <source>
        <dbReference type="Pfam" id="PF03358"/>
    </source>
</evidence>
<dbReference type="Gene3D" id="3.40.50.360">
    <property type="match status" value="1"/>
</dbReference>
<protein>
    <submittedName>
        <fullName evidence="2">NADPH-dependent FMN reductase</fullName>
    </submittedName>
</protein>
<dbReference type="InterPro" id="IPR050712">
    <property type="entry name" value="NAD(P)H-dep_reductase"/>
</dbReference>
<dbReference type="GO" id="GO:0010181">
    <property type="term" value="F:FMN binding"/>
    <property type="evidence" value="ECO:0007669"/>
    <property type="project" value="TreeGrafter"/>
</dbReference>
<dbReference type="RefSeq" id="WP_037494363.1">
    <property type="nucleotide sequence ID" value="NZ_JJMU01000002.1"/>
</dbReference>
<sequence>MKIIAFAGSNSSRSINKKFVSSVSKYYKEPDDVIEILDLNDFNMPLFSVDYEREQGIPPQALAFAKKIDEADFILLSLAENNGNYSAAYKSLTDWISRIPGRKIFNGKPLFLMATSPGRRGGMSVLEIATARLPYDGADILETFSLPEFNQNFEEGKGLTNILLRSQLEAKVRKTKRSLKQRNEQNQ</sequence>
<dbReference type="OrthoDB" id="5767802at2"/>
<dbReference type="GO" id="GO:0005829">
    <property type="term" value="C:cytosol"/>
    <property type="evidence" value="ECO:0007669"/>
    <property type="project" value="TreeGrafter"/>
</dbReference>
<dbReference type="PANTHER" id="PTHR30543:SF21">
    <property type="entry name" value="NAD(P)H-DEPENDENT FMN REDUCTASE LOT6"/>
    <property type="match status" value="1"/>
</dbReference>
<dbReference type="GO" id="GO:0016491">
    <property type="term" value="F:oxidoreductase activity"/>
    <property type="evidence" value="ECO:0007669"/>
    <property type="project" value="InterPro"/>
</dbReference>
<evidence type="ECO:0000313" key="3">
    <source>
        <dbReference type="Proteomes" id="UP000031802"/>
    </source>
</evidence>
<comment type="caution">
    <text evidence="2">The sequence shown here is derived from an EMBL/GenBank/DDBJ whole genome shotgun (WGS) entry which is preliminary data.</text>
</comment>
<gene>
    <name evidence="2" type="ORF">DI53_0214</name>
</gene>
<reference evidence="3" key="1">
    <citation type="submission" date="2014-04" db="EMBL/GenBank/DDBJ databases">
        <title>Whole-Genome optical mapping and complete genome sequence of Sphingobacterium deserti sp. nov., a new spaces isolated from desert in the west of China.</title>
        <authorList>
            <person name="Teng C."/>
            <person name="Zhou Z."/>
            <person name="Li X."/>
            <person name="Chen M."/>
            <person name="Lin M."/>
            <person name="Wang L."/>
            <person name="Su S."/>
            <person name="Zhang C."/>
            <person name="Zhang W."/>
        </authorList>
    </citation>
    <scope>NUCLEOTIDE SEQUENCE [LARGE SCALE GENOMIC DNA]</scope>
    <source>
        <strain evidence="3">ACCC05744</strain>
    </source>
</reference>
<dbReference type="eggNOG" id="COG0431">
    <property type="taxonomic scope" value="Bacteria"/>
</dbReference>
<dbReference type="PANTHER" id="PTHR30543">
    <property type="entry name" value="CHROMATE REDUCTASE"/>
    <property type="match status" value="1"/>
</dbReference>
<name>A0A0B8TB46_9SPHI</name>
<dbReference type="EMBL" id="JJMU01000002">
    <property type="protein sequence ID" value="KGE16099.1"/>
    <property type="molecule type" value="Genomic_DNA"/>
</dbReference>
<dbReference type="PATRIC" id="fig|1229276.3.peg.221"/>
<feature type="domain" description="NADPH-dependent FMN reductase-like" evidence="1">
    <location>
        <begin position="1"/>
        <end position="129"/>
    </location>
</feature>
<evidence type="ECO:0000313" key="2">
    <source>
        <dbReference type="EMBL" id="KGE16099.1"/>
    </source>
</evidence>
<dbReference type="STRING" id="1229276.DI53_0214"/>
<reference evidence="2 3" key="2">
    <citation type="journal article" date="2015" name="PLoS ONE">
        <title>Whole-Genome Optical Mapping and Finished Genome Sequence of Sphingobacterium deserti sp. nov., a New Species Isolated from the Western Desert of China.</title>
        <authorList>
            <person name="Teng C."/>
            <person name="Zhou Z."/>
            <person name="Molnar I."/>
            <person name="Li X."/>
            <person name="Tang R."/>
            <person name="Chen M."/>
            <person name="Wang L."/>
            <person name="Su S."/>
            <person name="Zhang W."/>
            <person name="Lin M."/>
        </authorList>
    </citation>
    <scope>NUCLEOTIDE SEQUENCE [LARGE SCALE GENOMIC DNA]</scope>
    <source>
        <strain evidence="3">ACCC05744</strain>
    </source>
</reference>
<proteinExistence type="predicted"/>
<dbReference type="Pfam" id="PF03358">
    <property type="entry name" value="FMN_red"/>
    <property type="match status" value="1"/>
</dbReference>
<accession>A0A0B8TB46</accession>
<dbReference type="InterPro" id="IPR005025">
    <property type="entry name" value="FMN_Rdtase-like_dom"/>
</dbReference>